<comment type="caution">
    <text evidence="6">The sequence shown here is derived from an EMBL/GenBank/DDBJ whole genome shotgun (WGS) entry which is preliminary data.</text>
</comment>
<dbReference type="InterPro" id="IPR007148">
    <property type="entry name" value="SSU_processome_Utp12"/>
</dbReference>
<dbReference type="SUPFAM" id="SSF50978">
    <property type="entry name" value="WD40 repeat-like"/>
    <property type="match status" value="2"/>
</dbReference>
<dbReference type="SMART" id="SM00320">
    <property type="entry name" value="WD40"/>
    <property type="match status" value="12"/>
</dbReference>
<sequence>MKTEFKFSNLLGTVYRQGNLVFTPDGTSILSPVGNRVSCFDLVNNKSFTFSYEHRKNIARVALSPQSTLLLSVDEDGRGILVNYVRRTVLHHFNFKNKVTDLQFSPDGKYISVTTPGHIELWRTPDYRQDRQFAPFIRHRVYTGHHGDITSLTWSRDGRFFLTTSKDLTSRVYSVLSEDAVAATVLAGHKDVVVGAYFSADQETIYTVSRDGALFTWKYQIPGFKQDDDSDSEMDLDESLMRWTITKRDYFHQEAKLRCAAFHPDTNMLVVGFSSGMFMIHELPEFNMIHQLSISQHDIDFVTINKTGEWLAFGAAKLGQLLVWEWQSESYILKQQGHYDAINCLVYSPDGSKIITGADDGKIKVWDATSGFALVTFTEHSSAVTALEFSKRGSNSVLFSSSLDGSIRAWDLIRYRNFRTFTAPQRIQFSCLAVDPSGEIVCAGSLDDFEVHLWSVQTGQLLDRLAGHEGPVSCLSFAEDGSTLASASWDRTVRIWDIFSRHGSVEPFEQQSDVLAITLRPDSKQVAVATLDGQISIWDVGLGKQVGLIDGRNDVSGGRYTEDRFSAKNSARSKSFRTLSYNSDGSCLLAGGNSKYICLYDIDNEVLLRKYTISRNMSLEGTLDFLNSKNMTEAGPLAMIDVDGENSDLEDRIDKTLPGASRGDLAARKTRPAIRTTSIRFAPTGRSFAASSTEGLLIYSVDDEFYFDPFDLDVDVTPAAALAALRKEHDYLKALVMAFRLNEQYLIHQIVESVAARDISIVARRVPVVYLAQLLRFVATTMEDSPHVEFYLRWIDALLTSHGLFLKSHRIEFAAEIRAVQKVVGRVQKEIVKVSDENMYLLQYLIQEKEVLDGYDSLMIEN</sequence>
<dbReference type="InterPro" id="IPR019775">
    <property type="entry name" value="WD40_repeat_CS"/>
</dbReference>
<evidence type="ECO:0000259" key="5">
    <source>
        <dbReference type="Pfam" id="PF04003"/>
    </source>
</evidence>
<dbReference type="PANTHER" id="PTHR19858:SF0">
    <property type="entry name" value="PERIODIC TRYPTOPHAN PROTEIN 2 HOMOLOG"/>
    <property type="match status" value="1"/>
</dbReference>
<evidence type="ECO:0000256" key="2">
    <source>
        <dbReference type="ARBA" id="ARBA00022574"/>
    </source>
</evidence>
<dbReference type="PROSITE" id="PS50294">
    <property type="entry name" value="WD_REPEATS_REGION"/>
    <property type="match status" value="4"/>
</dbReference>
<keyword evidence="7" id="KW-1185">Reference proteome</keyword>
<dbReference type="Pfam" id="PF00400">
    <property type="entry name" value="WD40"/>
    <property type="match status" value="6"/>
</dbReference>
<comment type="similarity">
    <text evidence="1">Belongs to the WD repeat PWP2 family.</text>
</comment>
<dbReference type="InterPro" id="IPR027145">
    <property type="entry name" value="PWP2"/>
</dbReference>
<dbReference type="PANTHER" id="PTHR19858">
    <property type="entry name" value="WD40 REPEAT PROTEIN"/>
    <property type="match status" value="1"/>
</dbReference>
<keyword evidence="2 4" id="KW-0853">WD repeat</keyword>
<reference evidence="6 7" key="1">
    <citation type="submission" date="2024-03" db="EMBL/GenBank/DDBJ databases">
        <title>Genome-scale model development and genomic sequencing of the oleaginous clade Lipomyces.</title>
        <authorList>
            <consortium name="Lawrence Berkeley National Laboratory"/>
            <person name="Czajka J.J."/>
            <person name="Han Y."/>
            <person name="Kim J."/>
            <person name="Mondo S.J."/>
            <person name="Hofstad B.A."/>
            <person name="Robles A."/>
            <person name="Haridas S."/>
            <person name="Riley R."/>
            <person name="LaButti K."/>
            <person name="Pangilinan J."/>
            <person name="Andreopoulos W."/>
            <person name="Lipzen A."/>
            <person name="Yan J."/>
            <person name="Wang M."/>
            <person name="Ng V."/>
            <person name="Grigoriev I.V."/>
            <person name="Spatafora J.W."/>
            <person name="Magnuson J.K."/>
            <person name="Baker S.E."/>
            <person name="Pomraning K.R."/>
        </authorList>
    </citation>
    <scope>NUCLEOTIDE SEQUENCE [LARGE SCALE GENOMIC DNA]</scope>
    <source>
        <strain evidence="6 7">Phaff 52-87</strain>
    </source>
</reference>
<proteinExistence type="inferred from homology"/>
<feature type="repeat" description="WD" evidence="4">
    <location>
        <begin position="377"/>
        <end position="420"/>
    </location>
</feature>
<feature type="repeat" description="WD" evidence="4">
    <location>
        <begin position="465"/>
        <end position="498"/>
    </location>
</feature>
<dbReference type="Proteomes" id="UP001498771">
    <property type="component" value="Unassembled WGS sequence"/>
</dbReference>
<dbReference type="CDD" id="cd00200">
    <property type="entry name" value="WD40"/>
    <property type="match status" value="1"/>
</dbReference>
<dbReference type="InterPro" id="IPR020472">
    <property type="entry name" value="WD40_PAC1"/>
</dbReference>
<dbReference type="InterPro" id="IPR015943">
    <property type="entry name" value="WD40/YVTN_repeat-like_dom_sf"/>
</dbReference>
<evidence type="ECO:0000313" key="6">
    <source>
        <dbReference type="EMBL" id="KAK7205455.1"/>
    </source>
</evidence>
<dbReference type="SUPFAM" id="SSF69322">
    <property type="entry name" value="Tricorn protease domain 2"/>
    <property type="match status" value="1"/>
</dbReference>
<evidence type="ECO:0000256" key="4">
    <source>
        <dbReference type="PROSITE-ProRule" id="PRU00221"/>
    </source>
</evidence>
<feature type="repeat" description="WD" evidence="4">
    <location>
        <begin position="186"/>
        <end position="218"/>
    </location>
</feature>
<dbReference type="InterPro" id="IPR001680">
    <property type="entry name" value="WD40_rpt"/>
</dbReference>
<dbReference type="InterPro" id="IPR036322">
    <property type="entry name" value="WD40_repeat_dom_sf"/>
</dbReference>
<accession>A0ABR1F6I6</accession>
<evidence type="ECO:0000256" key="1">
    <source>
        <dbReference type="ARBA" id="ARBA00010226"/>
    </source>
</evidence>
<feature type="repeat" description="WD" evidence="4">
    <location>
        <begin position="507"/>
        <end position="540"/>
    </location>
</feature>
<evidence type="ECO:0000256" key="3">
    <source>
        <dbReference type="ARBA" id="ARBA00022737"/>
    </source>
</evidence>
<protein>
    <submittedName>
        <fullName evidence="6">WD40-repeat-containing domain protein</fullName>
    </submittedName>
</protein>
<dbReference type="PROSITE" id="PS50082">
    <property type="entry name" value="WD_REPEATS_2"/>
    <property type="match status" value="6"/>
</dbReference>
<feature type="repeat" description="WD" evidence="4">
    <location>
        <begin position="142"/>
        <end position="183"/>
    </location>
</feature>
<dbReference type="GeneID" id="90038071"/>
<dbReference type="EMBL" id="JBBJBU010000005">
    <property type="protein sequence ID" value="KAK7205455.1"/>
    <property type="molecule type" value="Genomic_DNA"/>
</dbReference>
<evidence type="ECO:0000313" key="7">
    <source>
        <dbReference type="Proteomes" id="UP001498771"/>
    </source>
</evidence>
<dbReference type="RefSeq" id="XP_064768488.1">
    <property type="nucleotide sequence ID" value="XM_064912559.1"/>
</dbReference>
<keyword evidence="3" id="KW-0677">Repeat</keyword>
<feature type="domain" description="Small-subunit processome Utp12" evidence="5">
    <location>
        <begin position="742"/>
        <end position="846"/>
    </location>
</feature>
<name>A0ABR1F6I6_9ASCO</name>
<dbReference type="PROSITE" id="PS00678">
    <property type="entry name" value="WD_REPEATS_1"/>
    <property type="match status" value="3"/>
</dbReference>
<dbReference type="Pfam" id="PF04003">
    <property type="entry name" value="Utp12"/>
    <property type="match status" value="1"/>
</dbReference>
<feature type="repeat" description="WD" evidence="4">
    <location>
        <begin position="335"/>
        <end position="376"/>
    </location>
</feature>
<organism evidence="6 7">
    <name type="scientific">Myxozyma melibiosi</name>
    <dbReference type="NCBI Taxonomy" id="54550"/>
    <lineage>
        <taxon>Eukaryota</taxon>
        <taxon>Fungi</taxon>
        <taxon>Dikarya</taxon>
        <taxon>Ascomycota</taxon>
        <taxon>Saccharomycotina</taxon>
        <taxon>Lipomycetes</taxon>
        <taxon>Lipomycetales</taxon>
        <taxon>Lipomycetaceae</taxon>
        <taxon>Myxozyma</taxon>
    </lineage>
</organism>
<dbReference type="Gene3D" id="2.130.10.10">
    <property type="entry name" value="YVTN repeat-like/Quinoprotein amine dehydrogenase"/>
    <property type="match status" value="3"/>
</dbReference>
<gene>
    <name evidence="6" type="ORF">BZA70DRAFT_278175</name>
</gene>
<dbReference type="PRINTS" id="PR00320">
    <property type="entry name" value="GPROTEINBRPT"/>
</dbReference>